<accession>A0ACC0KPG1</accession>
<reference evidence="1 2" key="1">
    <citation type="journal article" date="2022" name="Genome Biol. Evol.">
        <title>The Spruce Budworm Genome: Reconstructing the Evolutionary History of Antifreeze Proteins.</title>
        <authorList>
            <person name="Beliveau C."/>
            <person name="Gagne P."/>
            <person name="Picq S."/>
            <person name="Vernygora O."/>
            <person name="Keeling C.I."/>
            <person name="Pinkney K."/>
            <person name="Doucet D."/>
            <person name="Wen F."/>
            <person name="Johnston J.S."/>
            <person name="Maaroufi H."/>
            <person name="Boyle B."/>
            <person name="Laroche J."/>
            <person name="Dewar K."/>
            <person name="Juretic N."/>
            <person name="Blackburn G."/>
            <person name="Nisole A."/>
            <person name="Brunet B."/>
            <person name="Brandao M."/>
            <person name="Lumley L."/>
            <person name="Duan J."/>
            <person name="Quan G."/>
            <person name="Lucarotti C.J."/>
            <person name="Roe A.D."/>
            <person name="Sperling F.A.H."/>
            <person name="Levesque R.C."/>
            <person name="Cusson M."/>
        </authorList>
    </citation>
    <scope>NUCLEOTIDE SEQUENCE [LARGE SCALE GENOMIC DNA]</scope>
    <source>
        <strain evidence="1">Glfc:IPQL:Cfum</strain>
    </source>
</reference>
<proteinExistence type="predicted"/>
<protein>
    <submittedName>
        <fullName evidence="1">Uncharacterized protein</fullName>
    </submittedName>
</protein>
<organism evidence="1 2">
    <name type="scientific">Choristoneura fumiferana</name>
    <name type="common">Spruce budworm moth</name>
    <name type="synonym">Archips fumiferana</name>
    <dbReference type="NCBI Taxonomy" id="7141"/>
    <lineage>
        <taxon>Eukaryota</taxon>
        <taxon>Metazoa</taxon>
        <taxon>Ecdysozoa</taxon>
        <taxon>Arthropoda</taxon>
        <taxon>Hexapoda</taxon>
        <taxon>Insecta</taxon>
        <taxon>Pterygota</taxon>
        <taxon>Neoptera</taxon>
        <taxon>Endopterygota</taxon>
        <taxon>Lepidoptera</taxon>
        <taxon>Glossata</taxon>
        <taxon>Ditrysia</taxon>
        <taxon>Tortricoidea</taxon>
        <taxon>Tortricidae</taxon>
        <taxon>Tortricinae</taxon>
        <taxon>Choristoneura</taxon>
    </lineage>
</organism>
<keyword evidence="2" id="KW-1185">Reference proteome</keyword>
<name>A0ACC0KPG1_CHOFU</name>
<gene>
    <name evidence="1" type="ORF">MSG28_010942</name>
</gene>
<sequence length="624" mass="68401">MSFNKNNPNPMGKIMGYLRQLSTEMGGSEQVRRGQTDEERLYRQRGTKYARVPSRATLSASTTCTSLATSCGSQGTLAPNYAAIPEQTSTESSSEDEQDSFDKTRRHFQQLRQISLGNEFKYKMEMEIKSAKDENLRNSVPFVKQLSTDSNKVKTDYTINGDSTPYAPTTQRIFLWTQLLAAFAVSMGSLIVGFSSGYTSPALPSMNVTLTITPNEESWIGGLMPLAALVGAGGVVGGPLVDYIGRRRTILFTAPPFFVGWILIASATTVQLVLAGRAICGLCVGIGSLAFPVYLGETIHPEVRGTLGLFPTAIGNIGILICYVAGKYLDWSQLAYLGAALPVPFFVLMLMIPETPRWYISNGRTEDARKALIWLRGKNAKIDNEIRDIALSDAETDDKDSTAKELFTKKYMKSICISLGLMAFQQLSGINAVIFYTVQIFRMAGSSVDENLSTIIVGIVNFASTFIATALIDRCGRKMLLYISSVTMIVTLAVLGTFFYVRDIRHLDVGTLGWLPLTCLMVYLLGFSMGFGPIPWLMMGEILPAKVRGPAASICTAFNWLCTFAVTKTFQNLLDLFGPTGAFWLFGSICFGGLFFVKVFVPETSGKSLEQIETKMTGRPTART</sequence>
<dbReference type="EMBL" id="CM046118">
    <property type="protein sequence ID" value="KAI8438412.1"/>
    <property type="molecule type" value="Genomic_DNA"/>
</dbReference>
<feature type="non-terminal residue" evidence="1">
    <location>
        <position position="624"/>
    </location>
</feature>
<comment type="caution">
    <text evidence="1">The sequence shown here is derived from an EMBL/GenBank/DDBJ whole genome shotgun (WGS) entry which is preliminary data.</text>
</comment>
<evidence type="ECO:0000313" key="1">
    <source>
        <dbReference type="EMBL" id="KAI8438412.1"/>
    </source>
</evidence>
<evidence type="ECO:0000313" key="2">
    <source>
        <dbReference type="Proteomes" id="UP001064048"/>
    </source>
</evidence>
<dbReference type="Proteomes" id="UP001064048">
    <property type="component" value="Chromosome 18"/>
</dbReference>